<organism evidence="5 6">
    <name type="scientific">Undibacterium terreum</name>
    <dbReference type="NCBI Taxonomy" id="1224302"/>
    <lineage>
        <taxon>Bacteria</taxon>
        <taxon>Pseudomonadati</taxon>
        <taxon>Pseudomonadota</taxon>
        <taxon>Betaproteobacteria</taxon>
        <taxon>Burkholderiales</taxon>
        <taxon>Oxalobacteraceae</taxon>
        <taxon>Undibacterium</taxon>
    </lineage>
</organism>
<dbReference type="PANTHER" id="PTHR11575">
    <property type="entry name" value="5'-NUCLEOTIDASE-RELATED"/>
    <property type="match status" value="1"/>
</dbReference>
<comment type="caution">
    <text evidence="5">The sequence shown here is derived from an EMBL/GenBank/DDBJ whole genome shotgun (WGS) entry which is preliminary data.</text>
</comment>
<dbReference type="Proteomes" id="UP000637423">
    <property type="component" value="Unassembled WGS sequence"/>
</dbReference>
<evidence type="ECO:0000313" key="6">
    <source>
        <dbReference type="Proteomes" id="UP000637423"/>
    </source>
</evidence>
<evidence type="ECO:0000259" key="4">
    <source>
        <dbReference type="Pfam" id="PF02872"/>
    </source>
</evidence>
<dbReference type="GO" id="GO:0008253">
    <property type="term" value="F:5'-nucleotidase activity"/>
    <property type="evidence" value="ECO:0007669"/>
    <property type="project" value="TreeGrafter"/>
</dbReference>
<dbReference type="AlphaFoldDB" id="A0A916XNX6"/>
<protein>
    <submittedName>
        <fullName evidence="5">Multifunctional 2',3'-cyclic-nucleotide 2'-phosphodiesterase/5'-nucleotidase/3'-nucleotidase</fullName>
    </submittedName>
</protein>
<feature type="domain" description="5'-Nucleotidase C-terminal" evidence="4">
    <location>
        <begin position="404"/>
        <end position="550"/>
    </location>
</feature>
<keyword evidence="6" id="KW-1185">Reference proteome</keyword>
<dbReference type="InterPro" id="IPR008334">
    <property type="entry name" value="5'-Nucleotdase_C"/>
</dbReference>
<keyword evidence="1" id="KW-0732">Signal</keyword>
<sequence>MGLQQRLALLQTHFLFGGRIRRSMFSCLVTPMRKLKLISSLIAFSLLASCSMPAKQASGTTEITIFSINDFHGHVQSDHPVPYMAQEEDTAHPGEKISVPSGGFAYLATVLKERRKQASASILVGAGDLIGASPAGSSMLKDEPVIEAMNQLGMEVSSVGNHEFDAGQQELNRKIKGECPAAGCKFPGFTGAKFNYIAANVLEKTTSQPWLKPYVIKQVGDVKVAFIGAVTTETPSIVSGVGIQNLQFVDEAQAINRYVPEIKQQNVAAIVVLIHEGANYKGAANDPTYRCDGLQGPIIDIANKLDPAISLVVSAHTHQAYTCKIGSKLVVSGRNYGSLLTEVKLKIDRASNQVVDATAHNYAIDQRVTKPDPDAKKLVDQVAALTDKIRQRPVVTLTTLLSRKHTEPYSDSSLGNVIADAQLSFARSTGTADISFMNSGGIRSDLQNLNVSFGDIYATQPFGNGIVRMNLSGAQVLELLRQQWDGRPADNPKMMSVSQGFSYSWNATAAIAERVTDVRLNGKPLEMGKQYAVVVNSFMADGGDGFVVLKSGTQRQLLGGDIDAMEAYMVSSGSKLSNVDMNRVKHLQ</sequence>
<dbReference type="InterPro" id="IPR036907">
    <property type="entry name" value="5'-Nucleotdase_C_sf"/>
</dbReference>
<dbReference type="GO" id="GO:0030288">
    <property type="term" value="C:outer membrane-bounded periplasmic space"/>
    <property type="evidence" value="ECO:0007669"/>
    <property type="project" value="TreeGrafter"/>
</dbReference>
<evidence type="ECO:0000256" key="1">
    <source>
        <dbReference type="ARBA" id="ARBA00022729"/>
    </source>
</evidence>
<comment type="similarity">
    <text evidence="2">Belongs to the 5'-nucleotidase family.</text>
</comment>
<dbReference type="Gene3D" id="3.90.780.10">
    <property type="entry name" value="5'-Nucleotidase, C-terminal domain"/>
    <property type="match status" value="1"/>
</dbReference>
<evidence type="ECO:0000313" key="5">
    <source>
        <dbReference type="EMBL" id="GGC86966.1"/>
    </source>
</evidence>
<dbReference type="Pfam" id="PF02872">
    <property type="entry name" value="5_nucleotid_C"/>
    <property type="match status" value="1"/>
</dbReference>
<dbReference type="Pfam" id="PF00149">
    <property type="entry name" value="Metallophos"/>
    <property type="match status" value="1"/>
</dbReference>
<dbReference type="SUPFAM" id="SSF56300">
    <property type="entry name" value="Metallo-dependent phosphatases"/>
    <property type="match status" value="1"/>
</dbReference>
<accession>A0A916XNX6</accession>
<dbReference type="GO" id="GO:0000166">
    <property type="term" value="F:nucleotide binding"/>
    <property type="evidence" value="ECO:0007669"/>
    <property type="project" value="UniProtKB-KW"/>
</dbReference>
<reference evidence="5" key="2">
    <citation type="submission" date="2020-09" db="EMBL/GenBank/DDBJ databases">
        <authorList>
            <person name="Sun Q."/>
            <person name="Zhou Y."/>
        </authorList>
    </citation>
    <scope>NUCLEOTIDE SEQUENCE</scope>
    <source>
        <strain evidence="5">CGMCC 1.10998</strain>
    </source>
</reference>
<dbReference type="InterPro" id="IPR004843">
    <property type="entry name" value="Calcineurin-like_PHP"/>
</dbReference>
<reference evidence="5" key="1">
    <citation type="journal article" date="2014" name="Int. J. Syst. Evol. Microbiol.">
        <title>Complete genome sequence of Corynebacterium casei LMG S-19264T (=DSM 44701T), isolated from a smear-ripened cheese.</title>
        <authorList>
            <consortium name="US DOE Joint Genome Institute (JGI-PGF)"/>
            <person name="Walter F."/>
            <person name="Albersmeier A."/>
            <person name="Kalinowski J."/>
            <person name="Ruckert C."/>
        </authorList>
    </citation>
    <scope>NUCLEOTIDE SEQUENCE</scope>
    <source>
        <strain evidence="5">CGMCC 1.10998</strain>
    </source>
</reference>
<feature type="domain" description="Calcineurin-like phosphoesterase" evidence="3">
    <location>
        <begin position="65"/>
        <end position="319"/>
    </location>
</feature>
<keyword evidence="2" id="KW-0378">Hydrolase</keyword>
<dbReference type="InterPro" id="IPR029052">
    <property type="entry name" value="Metallo-depent_PP-like"/>
</dbReference>
<evidence type="ECO:0000259" key="3">
    <source>
        <dbReference type="Pfam" id="PF00149"/>
    </source>
</evidence>
<dbReference type="InterPro" id="IPR006179">
    <property type="entry name" value="5_nucleotidase/apyrase"/>
</dbReference>
<evidence type="ECO:0000256" key="2">
    <source>
        <dbReference type="RuleBase" id="RU362119"/>
    </source>
</evidence>
<keyword evidence="2" id="KW-0547">Nucleotide-binding</keyword>
<proteinExistence type="inferred from homology"/>
<dbReference type="GO" id="GO:0009166">
    <property type="term" value="P:nucleotide catabolic process"/>
    <property type="evidence" value="ECO:0007669"/>
    <property type="project" value="InterPro"/>
</dbReference>
<name>A0A916XNX6_9BURK</name>
<dbReference type="SUPFAM" id="SSF55816">
    <property type="entry name" value="5'-nucleotidase (syn. UDP-sugar hydrolase), C-terminal domain"/>
    <property type="match status" value="1"/>
</dbReference>
<dbReference type="PANTHER" id="PTHR11575:SF24">
    <property type="entry name" value="5'-NUCLEOTIDASE"/>
    <property type="match status" value="1"/>
</dbReference>
<dbReference type="GO" id="GO:0008768">
    <property type="term" value="F:UDP-sugar diphosphatase activity"/>
    <property type="evidence" value="ECO:0007669"/>
    <property type="project" value="TreeGrafter"/>
</dbReference>
<gene>
    <name evidence="5" type="ORF">GCM10011396_37820</name>
</gene>
<dbReference type="EMBL" id="BMED01000004">
    <property type="protein sequence ID" value="GGC86966.1"/>
    <property type="molecule type" value="Genomic_DNA"/>
</dbReference>
<dbReference type="PRINTS" id="PR01607">
    <property type="entry name" value="APYRASEFAMLY"/>
</dbReference>
<dbReference type="Gene3D" id="3.60.21.10">
    <property type="match status" value="1"/>
</dbReference>